<dbReference type="KEGG" id="lbr:LVIS_1089"/>
<evidence type="ECO:0000313" key="2">
    <source>
        <dbReference type="Proteomes" id="UP000001652"/>
    </source>
</evidence>
<dbReference type="AlphaFoldDB" id="Q03RF1"/>
<dbReference type="HOGENOM" id="CLU_3344946_0_0_9"/>
<keyword evidence="2" id="KW-1185">Reference proteome</keyword>
<reference evidence="1 2" key="1">
    <citation type="journal article" date="2006" name="Proc. Natl. Acad. Sci. U.S.A.">
        <title>Comparative genomics of the lactic acid bacteria.</title>
        <authorList>
            <person name="Makarova K."/>
            <person name="Slesarev A."/>
            <person name="Wolf Y."/>
            <person name="Sorokin A."/>
            <person name="Mirkin B."/>
            <person name="Koonin E."/>
            <person name="Pavlov A."/>
            <person name="Pavlova N."/>
            <person name="Karamychev V."/>
            <person name="Polouchine N."/>
            <person name="Shakhova V."/>
            <person name="Grigoriev I."/>
            <person name="Lou Y."/>
            <person name="Rohksar D."/>
            <person name="Lucas S."/>
            <person name="Huang K."/>
            <person name="Goodstein D.M."/>
            <person name="Hawkins T."/>
            <person name="Plengvidhya V."/>
            <person name="Welker D."/>
            <person name="Hughes J."/>
            <person name="Goh Y."/>
            <person name="Benson A."/>
            <person name="Baldwin K."/>
            <person name="Lee J.H."/>
            <person name="Diaz-Muniz I."/>
            <person name="Dosti B."/>
            <person name="Smeianov V."/>
            <person name="Wechter W."/>
            <person name="Barabote R."/>
            <person name="Lorca G."/>
            <person name="Altermann E."/>
            <person name="Barrangou R."/>
            <person name="Ganesan B."/>
            <person name="Xie Y."/>
            <person name="Rawsthorne H."/>
            <person name="Tamir D."/>
            <person name="Parker C."/>
            <person name="Breidt F."/>
            <person name="Broadbent J."/>
            <person name="Hutkins R."/>
            <person name="O'Sullivan D."/>
            <person name="Steele J."/>
            <person name="Unlu G."/>
            <person name="Saier M."/>
            <person name="Klaenhammer T."/>
            <person name="Richardson P."/>
            <person name="Kozyavkin S."/>
            <person name="Weimer B."/>
            <person name="Mills D."/>
        </authorList>
    </citation>
    <scope>NUCLEOTIDE SEQUENCE [LARGE SCALE GENOMIC DNA]</scope>
    <source>
        <strain evidence="2">ATCC 367 / BCRC 12310 / CIP 105137 / JCM 1170 / LMG 11437 / NCIMB 947 / NCTC 947</strain>
    </source>
</reference>
<protein>
    <submittedName>
        <fullName evidence="1">Uncharacterized protein</fullName>
    </submittedName>
</protein>
<accession>Q03RF1</accession>
<proteinExistence type="predicted"/>
<organism evidence="1 2">
    <name type="scientific">Levilactobacillus brevis (strain ATCC 367 / BCRC 12310 / CIP 105137 / JCM 1170 / LMG 11437 / NCIMB 947 / NCTC 947)</name>
    <name type="common">Lactobacillus brevis</name>
    <dbReference type="NCBI Taxonomy" id="387344"/>
    <lineage>
        <taxon>Bacteria</taxon>
        <taxon>Bacillati</taxon>
        <taxon>Bacillota</taxon>
        <taxon>Bacilli</taxon>
        <taxon>Lactobacillales</taxon>
        <taxon>Lactobacillaceae</taxon>
        <taxon>Levilactobacillus</taxon>
    </lineage>
</organism>
<dbReference type="EMBL" id="CP000416">
    <property type="protein sequence ID" value="ABJ64221.1"/>
    <property type="molecule type" value="Genomic_DNA"/>
</dbReference>
<sequence>MTTDELMVANALVDEIEKQRDIRMNNAIVHALNPGDN</sequence>
<dbReference type="Proteomes" id="UP000001652">
    <property type="component" value="Chromosome"/>
</dbReference>
<evidence type="ECO:0000313" key="1">
    <source>
        <dbReference type="EMBL" id="ABJ64221.1"/>
    </source>
</evidence>
<dbReference type="STRING" id="387344.LVIS_1089"/>
<name>Q03RF1_LEVBA</name>
<gene>
    <name evidence="1" type="ordered locus">LVIS_1089</name>
</gene>